<organism evidence="1 2">
    <name type="scientific">Cetraspora pellucida</name>
    <dbReference type="NCBI Taxonomy" id="1433469"/>
    <lineage>
        <taxon>Eukaryota</taxon>
        <taxon>Fungi</taxon>
        <taxon>Fungi incertae sedis</taxon>
        <taxon>Mucoromycota</taxon>
        <taxon>Glomeromycotina</taxon>
        <taxon>Glomeromycetes</taxon>
        <taxon>Diversisporales</taxon>
        <taxon>Gigasporaceae</taxon>
        <taxon>Cetraspora</taxon>
    </lineage>
</organism>
<accession>A0A9N9JZV2</accession>
<reference evidence="1" key="1">
    <citation type="submission" date="2021-06" db="EMBL/GenBank/DDBJ databases">
        <authorList>
            <person name="Kallberg Y."/>
            <person name="Tangrot J."/>
            <person name="Rosling A."/>
        </authorList>
    </citation>
    <scope>NUCLEOTIDE SEQUENCE</scope>
    <source>
        <strain evidence="1">FL966</strain>
    </source>
</reference>
<gene>
    <name evidence="1" type="ORF">CPELLU_LOCUS17643</name>
</gene>
<evidence type="ECO:0000313" key="1">
    <source>
        <dbReference type="EMBL" id="CAG8800138.1"/>
    </source>
</evidence>
<keyword evidence="2" id="KW-1185">Reference proteome</keyword>
<sequence>MKKTFNLAIKTRHAEKLYELHQQFIEEIKKELNMQQGYIVQSNIENNFYETINNLFAYKKVFKKTANMQHNKKISFIASNESTDIDNANRQKTVMLNNYSAKSHNVILQNQEQGQGSKVVINNENTLQSTSQDI</sequence>
<comment type="caution">
    <text evidence="1">The sequence shown here is derived from an EMBL/GenBank/DDBJ whole genome shotgun (WGS) entry which is preliminary data.</text>
</comment>
<feature type="non-terminal residue" evidence="1">
    <location>
        <position position="1"/>
    </location>
</feature>
<protein>
    <submittedName>
        <fullName evidence="1">17730_t:CDS:1</fullName>
    </submittedName>
</protein>
<proteinExistence type="predicted"/>
<dbReference type="Proteomes" id="UP000789759">
    <property type="component" value="Unassembled WGS sequence"/>
</dbReference>
<name>A0A9N9JZV2_9GLOM</name>
<dbReference type="EMBL" id="CAJVQA010030825">
    <property type="protein sequence ID" value="CAG8800138.1"/>
    <property type="molecule type" value="Genomic_DNA"/>
</dbReference>
<dbReference type="AlphaFoldDB" id="A0A9N9JZV2"/>
<evidence type="ECO:0000313" key="2">
    <source>
        <dbReference type="Proteomes" id="UP000789759"/>
    </source>
</evidence>